<feature type="transmembrane region" description="Helical" evidence="1">
    <location>
        <begin position="30"/>
        <end position="48"/>
    </location>
</feature>
<evidence type="ECO:0000313" key="2">
    <source>
        <dbReference type="EMBL" id="MDX6851112.1"/>
    </source>
</evidence>
<evidence type="ECO:0008006" key="4">
    <source>
        <dbReference type="Google" id="ProtNLM"/>
    </source>
</evidence>
<organism evidence="2 3">
    <name type="scientific">Gilvimarinus gilvus</name>
    <dbReference type="NCBI Taxonomy" id="3058038"/>
    <lineage>
        <taxon>Bacteria</taxon>
        <taxon>Pseudomonadati</taxon>
        <taxon>Pseudomonadota</taxon>
        <taxon>Gammaproteobacteria</taxon>
        <taxon>Cellvibrionales</taxon>
        <taxon>Cellvibrionaceae</taxon>
        <taxon>Gilvimarinus</taxon>
    </lineage>
</organism>
<dbReference type="PROSITE" id="PS51257">
    <property type="entry name" value="PROKAR_LIPOPROTEIN"/>
    <property type="match status" value="1"/>
</dbReference>
<evidence type="ECO:0000313" key="3">
    <source>
        <dbReference type="Proteomes" id="UP001273505"/>
    </source>
</evidence>
<feature type="transmembrane region" description="Helical" evidence="1">
    <location>
        <begin position="7"/>
        <end position="24"/>
    </location>
</feature>
<keyword evidence="1" id="KW-0812">Transmembrane</keyword>
<reference evidence="2 3" key="1">
    <citation type="submission" date="2023-11" db="EMBL/GenBank/DDBJ databases">
        <title>Gilvimarinus fulvus sp. nov., isolated from the surface of Kelp.</title>
        <authorList>
            <person name="Sun Y.Y."/>
            <person name="Gong Y."/>
            <person name="Du Z.J."/>
        </authorList>
    </citation>
    <scope>NUCLEOTIDE SEQUENCE [LARGE SCALE GENOMIC DNA]</scope>
    <source>
        <strain evidence="2 3">SDUM040013</strain>
    </source>
</reference>
<keyword evidence="1" id="KW-0472">Membrane</keyword>
<keyword evidence="1" id="KW-1133">Transmembrane helix</keyword>
<evidence type="ECO:0000256" key="1">
    <source>
        <dbReference type="SAM" id="Phobius"/>
    </source>
</evidence>
<sequence length="67" mass="7243">MSAVKRLIIIVGCFFAAVACYMYGVPAGGAIFLVAGLIFEGLFWIGIFGPPKKKRRNHASKPKSETP</sequence>
<dbReference type="RefSeq" id="WP_302721710.1">
    <property type="nucleotide sequence ID" value="NZ_JAULRU010000371.1"/>
</dbReference>
<dbReference type="EMBL" id="JAXAFO010000040">
    <property type="protein sequence ID" value="MDX6851112.1"/>
    <property type="molecule type" value="Genomic_DNA"/>
</dbReference>
<gene>
    <name evidence="2" type="ORF">SCD92_17170</name>
</gene>
<comment type="caution">
    <text evidence="2">The sequence shown here is derived from an EMBL/GenBank/DDBJ whole genome shotgun (WGS) entry which is preliminary data.</text>
</comment>
<keyword evidence="3" id="KW-1185">Reference proteome</keyword>
<proteinExistence type="predicted"/>
<protein>
    <recommendedName>
        <fullName evidence="4">Transmembrane protein</fullName>
    </recommendedName>
</protein>
<name>A0ABU4S1Q5_9GAMM</name>
<dbReference type="Proteomes" id="UP001273505">
    <property type="component" value="Unassembled WGS sequence"/>
</dbReference>
<accession>A0ABU4S1Q5</accession>